<gene>
    <name evidence="2" type="ORF">ACFOEV_21455</name>
</gene>
<feature type="region of interest" description="Disordered" evidence="1">
    <location>
        <begin position="1"/>
        <end position="27"/>
    </location>
</feature>
<organism evidence="2 3">
    <name type="scientific">Litchfieldella rifensis</name>
    <dbReference type="NCBI Taxonomy" id="762643"/>
    <lineage>
        <taxon>Bacteria</taxon>
        <taxon>Pseudomonadati</taxon>
        <taxon>Pseudomonadota</taxon>
        <taxon>Gammaproteobacteria</taxon>
        <taxon>Oceanospirillales</taxon>
        <taxon>Halomonadaceae</taxon>
        <taxon>Litchfieldella</taxon>
    </lineage>
</organism>
<proteinExistence type="predicted"/>
<keyword evidence="3" id="KW-1185">Reference proteome</keyword>
<dbReference type="Proteomes" id="UP001595579">
    <property type="component" value="Unassembled WGS sequence"/>
</dbReference>
<evidence type="ECO:0000313" key="2">
    <source>
        <dbReference type="EMBL" id="MFC3286174.1"/>
    </source>
</evidence>
<evidence type="ECO:0008006" key="4">
    <source>
        <dbReference type="Google" id="ProtNLM"/>
    </source>
</evidence>
<dbReference type="EMBL" id="JBHRUG010000048">
    <property type="protein sequence ID" value="MFC3286174.1"/>
    <property type="molecule type" value="Genomic_DNA"/>
</dbReference>
<comment type="caution">
    <text evidence="2">The sequence shown here is derived from an EMBL/GenBank/DDBJ whole genome shotgun (WGS) entry which is preliminary data.</text>
</comment>
<reference evidence="3" key="1">
    <citation type="journal article" date="2019" name="Int. J. Syst. Evol. Microbiol.">
        <title>The Global Catalogue of Microorganisms (GCM) 10K type strain sequencing project: providing services to taxonomists for standard genome sequencing and annotation.</title>
        <authorList>
            <consortium name="The Broad Institute Genomics Platform"/>
            <consortium name="The Broad Institute Genome Sequencing Center for Infectious Disease"/>
            <person name="Wu L."/>
            <person name="Ma J."/>
        </authorList>
    </citation>
    <scope>NUCLEOTIDE SEQUENCE [LARGE SCALE GENOMIC DNA]</scope>
    <source>
        <strain evidence="3">CECT 7698</strain>
    </source>
</reference>
<evidence type="ECO:0000313" key="3">
    <source>
        <dbReference type="Proteomes" id="UP001595579"/>
    </source>
</evidence>
<accession>A0ABV7LVY7</accession>
<name>A0ABV7LVY7_9GAMM</name>
<evidence type="ECO:0000256" key="1">
    <source>
        <dbReference type="SAM" id="MobiDB-lite"/>
    </source>
</evidence>
<dbReference type="RefSeq" id="WP_386776974.1">
    <property type="nucleotide sequence ID" value="NZ_JBHRUG010000048.1"/>
</dbReference>
<protein>
    <recommendedName>
        <fullName evidence="4">DUF1127 domain-containing protein</fullName>
    </recommendedName>
</protein>
<sequence length="108" mass="13100">MSDLGHTRHPRFEAEKTVETPAQPPMPDFYMPAMPPLGLITAIENWSRAWIRAWRRRRRLLRLLDYDDHMLDDMGHTRQDLLWAAHLPLKEDAHRILRQLREQRLNRW</sequence>